<name>A0A151JW15_9HYME</name>
<sequence length="81" mass="9185">MLTGICSMGKYPPKFYDLKIYGKTYVSGVENASMHRRYGTTQNLSLNVPFLKFCKYGFARIVCDLIVNLGAGLTLSIRIYY</sequence>
<accession>A0A151JW15</accession>
<dbReference type="EMBL" id="KQ981687">
    <property type="protein sequence ID" value="KYN37936.1"/>
    <property type="molecule type" value="Genomic_DNA"/>
</dbReference>
<organism evidence="1 2">
    <name type="scientific">Trachymyrmex septentrionalis</name>
    <dbReference type="NCBI Taxonomy" id="34720"/>
    <lineage>
        <taxon>Eukaryota</taxon>
        <taxon>Metazoa</taxon>
        <taxon>Ecdysozoa</taxon>
        <taxon>Arthropoda</taxon>
        <taxon>Hexapoda</taxon>
        <taxon>Insecta</taxon>
        <taxon>Pterygota</taxon>
        <taxon>Neoptera</taxon>
        <taxon>Endopterygota</taxon>
        <taxon>Hymenoptera</taxon>
        <taxon>Apocrita</taxon>
        <taxon>Aculeata</taxon>
        <taxon>Formicoidea</taxon>
        <taxon>Formicidae</taxon>
        <taxon>Myrmicinae</taxon>
        <taxon>Trachymyrmex</taxon>
    </lineage>
</organism>
<gene>
    <name evidence="1" type="ORF">ALC56_07694</name>
</gene>
<reference evidence="1 2" key="1">
    <citation type="submission" date="2016-03" db="EMBL/GenBank/DDBJ databases">
        <title>Trachymyrmex septentrionalis WGS genome.</title>
        <authorList>
            <person name="Nygaard S."/>
            <person name="Hu H."/>
            <person name="Boomsma J."/>
            <person name="Zhang G."/>
        </authorList>
    </citation>
    <scope>NUCLEOTIDE SEQUENCE [LARGE SCALE GENOMIC DNA]</scope>
    <source>
        <strain evidence="1">Tsep2-gDNA-1</strain>
        <tissue evidence="1">Whole body</tissue>
    </source>
</reference>
<evidence type="ECO:0000313" key="2">
    <source>
        <dbReference type="Proteomes" id="UP000078541"/>
    </source>
</evidence>
<evidence type="ECO:0000313" key="1">
    <source>
        <dbReference type="EMBL" id="KYN37936.1"/>
    </source>
</evidence>
<keyword evidence="2" id="KW-1185">Reference proteome</keyword>
<dbReference type="AlphaFoldDB" id="A0A151JW15"/>
<proteinExistence type="predicted"/>
<protein>
    <submittedName>
        <fullName evidence="1">Uncharacterized protein</fullName>
    </submittedName>
</protein>
<dbReference type="Proteomes" id="UP000078541">
    <property type="component" value="Unassembled WGS sequence"/>
</dbReference>